<keyword evidence="2" id="KW-0413">Isomerase</keyword>
<dbReference type="SUPFAM" id="SSF54506">
    <property type="entry name" value="Diaminopimelate epimerase-like"/>
    <property type="match status" value="1"/>
</dbReference>
<organism evidence="3 4">
    <name type="scientific">Coemansia spiralis</name>
    <dbReference type="NCBI Taxonomy" id="417178"/>
    <lineage>
        <taxon>Eukaryota</taxon>
        <taxon>Fungi</taxon>
        <taxon>Fungi incertae sedis</taxon>
        <taxon>Zoopagomycota</taxon>
        <taxon>Kickxellomycotina</taxon>
        <taxon>Kickxellomycetes</taxon>
        <taxon>Kickxellales</taxon>
        <taxon>Kickxellaceae</taxon>
        <taxon>Coemansia</taxon>
    </lineage>
</organism>
<comment type="similarity">
    <text evidence="1">Belongs to the PhzF family.</text>
</comment>
<name>A0A9W8L263_9FUNG</name>
<dbReference type="AlphaFoldDB" id="A0A9W8L263"/>
<evidence type="ECO:0000256" key="1">
    <source>
        <dbReference type="ARBA" id="ARBA00008270"/>
    </source>
</evidence>
<sequence>MSPSVLRFFIIDAFTKKSFGGNAAGVVLVPHWRDIDHSTMQSIASEINLPMTAFVRPTTKELGKKYTLLWFNSIEKVAFCGHATLAAAHVLFNILDLDIDAIEFDSPVGLVPACRGGDDNITLCFSSNPPEKVQPTNSHYVLLHALVGEQLAATREVAFYYSRTVNDLLILIETMAEQELASLQFNSSPAVTEASRELGIRSVVYVTPGVSHGDKDSITRVFNTGSSVTEDQVTGSAHTVIAPLFSTLFGKSTLQARQCSPRGGDMKVDLHGDSVLITGSAVTIVEGTLLS</sequence>
<dbReference type="PANTHER" id="PTHR13774:SF17">
    <property type="entry name" value="PHENAZINE BIOSYNTHESIS-LIKE DOMAIN-CONTAINING PROTEIN"/>
    <property type="match status" value="1"/>
</dbReference>
<dbReference type="OrthoDB" id="75169at2759"/>
<dbReference type="Gene3D" id="3.10.310.10">
    <property type="entry name" value="Diaminopimelate Epimerase, Chain A, domain 1"/>
    <property type="match status" value="2"/>
</dbReference>
<proteinExistence type="inferred from homology"/>
<dbReference type="Proteomes" id="UP001151516">
    <property type="component" value="Unassembled WGS sequence"/>
</dbReference>
<dbReference type="InterPro" id="IPR003719">
    <property type="entry name" value="Phenazine_PhzF-like"/>
</dbReference>
<comment type="caution">
    <text evidence="3">The sequence shown here is derived from an EMBL/GenBank/DDBJ whole genome shotgun (WGS) entry which is preliminary data.</text>
</comment>
<dbReference type="GO" id="GO:0005737">
    <property type="term" value="C:cytoplasm"/>
    <property type="evidence" value="ECO:0007669"/>
    <property type="project" value="TreeGrafter"/>
</dbReference>
<evidence type="ECO:0000313" key="3">
    <source>
        <dbReference type="EMBL" id="KAJ2684277.1"/>
    </source>
</evidence>
<accession>A0A9W8L263</accession>
<keyword evidence="4" id="KW-1185">Reference proteome</keyword>
<dbReference type="GO" id="GO:0016853">
    <property type="term" value="F:isomerase activity"/>
    <property type="evidence" value="ECO:0007669"/>
    <property type="project" value="UniProtKB-KW"/>
</dbReference>
<dbReference type="PANTHER" id="PTHR13774">
    <property type="entry name" value="PHENAZINE BIOSYNTHESIS PROTEIN"/>
    <property type="match status" value="1"/>
</dbReference>
<evidence type="ECO:0000313" key="4">
    <source>
        <dbReference type="Proteomes" id="UP001151516"/>
    </source>
</evidence>
<dbReference type="NCBIfam" id="TIGR00654">
    <property type="entry name" value="PhzF_family"/>
    <property type="match status" value="1"/>
</dbReference>
<evidence type="ECO:0000256" key="2">
    <source>
        <dbReference type="ARBA" id="ARBA00023235"/>
    </source>
</evidence>
<dbReference type="Pfam" id="PF02567">
    <property type="entry name" value="PhzC-PhzF"/>
    <property type="match status" value="1"/>
</dbReference>
<dbReference type="EMBL" id="JANBTX010000222">
    <property type="protein sequence ID" value="KAJ2684277.1"/>
    <property type="molecule type" value="Genomic_DNA"/>
</dbReference>
<gene>
    <name evidence="3" type="ORF">IWW39_005015</name>
</gene>
<reference evidence="3" key="1">
    <citation type="submission" date="2022-07" db="EMBL/GenBank/DDBJ databases">
        <title>Phylogenomic reconstructions and comparative analyses of Kickxellomycotina fungi.</title>
        <authorList>
            <person name="Reynolds N.K."/>
            <person name="Stajich J.E."/>
            <person name="Barry K."/>
            <person name="Grigoriev I.V."/>
            <person name="Crous P."/>
            <person name="Smith M.E."/>
        </authorList>
    </citation>
    <scope>NUCLEOTIDE SEQUENCE</scope>
    <source>
        <strain evidence="3">CBS 109367</strain>
    </source>
</reference>
<protein>
    <submittedName>
        <fullName evidence="3">Uncharacterized protein</fullName>
    </submittedName>
</protein>
<dbReference type="PIRSF" id="PIRSF016184">
    <property type="entry name" value="PhzC_PhzF"/>
    <property type="match status" value="1"/>
</dbReference>